<dbReference type="EMBL" id="MLCF01000147">
    <property type="protein sequence ID" value="OIV35488.1"/>
    <property type="molecule type" value="Genomic_DNA"/>
</dbReference>
<evidence type="ECO:0000313" key="2">
    <source>
        <dbReference type="Proteomes" id="UP000243342"/>
    </source>
</evidence>
<dbReference type="AlphaFoldDB" id="A0A1J7C1P5"/>
<comment type="caution">
    <text evidence="1">The sequence shown here is derived from an EMBL/GenBank/DDBJ whole genome shotgun (WGS) entry which is preliminary data.</text>
</comment>
<keyword evidence="2" id="KW-1185">Reference proteome</keyword>
<organism evidence="1 2">
    <name type="scientific">Mangrovactinospora gilvigrisea</name>
    <dbReference type="NCBI Taxonomy" id="1428644"/>
    <lineage>
        <taxon>Bacteria</taxon>
        <taxon>Bacillati</taxon>
        <taxon>Actinomycetota</taxon>
        <taxon>Actinomycetes</taxon>
        <taxon>Kitasatosporales</taxon>
        <taxon>Streptomycetaceae</taxon>
        <taxon>Mangrovactinospora</taxon>
    </lineage>
</organism>
<dbReference type="Proteomes" id="UP000243342">
    <property type="component" value="Unassembled WGS sequence"/>
</dbReference>
<proteinExistence type="predicted"/>
<accession>A0A1J7C1P5</accession>
<name>A0A1J7C1P5_9ACTN</name>
<protein>
    <submittedName>
        <fullName evidence="1">Uncharacterized protein</fullName>
    </submittedName>
</protein>
<reference evidence="1 2" key="1">
    <citation type="submission" date="2016-10" db="EMBL/GenBank/DDBJ databases">
        <title>Genome sequence of Streptomyces gilvigriseus MUSC 26.</title>
        <authorList>
            <person name="Lee L.-H."/>
            <person name="Ser H.-L."/>
        </authorList>
    </citation>
    <scope>NUCLEOTIDE SEQUENCE [LARGE SCALE GENOMIC DNA]</scope>
    <source>
        <strain evidence="1 2">MUSC 26</strain>
    </source>
</reference>
<sequence length="91" mass="9355">MLVVSERWGRLWSGRRQPQVGLGLVGFVGELGDCGEGVEAGAKQVGSHAFGGLVRGVLEGVAVEMPLVQAVQKPERGAQLFGRTAGGLLGG</sequence>
<evidence type="ECO:0000313" key="1">
    <source>
        <dbReference type="EMBL" id="OIV35488.1"/>
    </source>
</evidence>
<gene>
    <name evidence="1" type="ORF">BIV57_21310</name>
</gene>